<dbReference type="GO" id="GO:0006351">
    <property type="term" value="P:DNA-templated transcription"/>
    <property type="evidence" value="ECO:0007669"/>
    <property type="project" value="UniProtKB-UniRule"/>
</dbReference>
<dbReference type="EC" id="2.7.7.6" evidence="7"/>
<evidence type="ECO:0000256" key="4">
    <source>
        <dbReference type="ARBA" id="ARBA00022723"/>
    </source>
</evidence>
<dbReference type="AlphaFoldDB" id="A0A2H0KGP2"/>
<dbReference type="SMART" id="SM00663">
    <property type="entry name" value="RPOLA_N"/>
    <property type="match status" value="1"/>
</dbReference>
<comment type="caution">
    <text evidence="11">The sequence shown here is derived from an EMBL/GenBank/DDBJ whole genome shotgun (WGS) entry which is preliminary data.</text>
</comment>
<feature type="binding site" evidence="7">
    <location>
        <position position="79"/>
    </location>
    <ligand>
        <name>Zn(2+)</name>
        <dbReference type="ChEBI" id="CHEBI:29105"/>
        <label>1</label>
    </ligand>
</feature>
<dbReference type="InterPro" id="IPR000722">
    <property type="entry name" value="RNA_pol_asu"/>
</dbReference>
<evidence type="ECO:0000256" key="2">
    <source>
        <dbReference type="ARBA" id="ARBA00022679"/>
    </source>
</evidence>
<feature type="binding site" evidence="7">
    <location>
        <position position="544"/>
    </location>
    <ligand>
        <name>Mg(2+)</name>
        <dbReference type="ChEBI" id="CHEBI:18420"/>
    </ligand>
</feature>
<keyword evidence="2 7" id="KW-0808">Transferase</keyword>
<dbReference type="Pfam" id="PF04998">
    <property type="entry name" value="RNA_pol_Rpb1_5"/>
    <property type="match status" value="1"/>
</dbReference>
<accession>A0A2H0KGP2</accession>
<dbReference type="InterPro" id="IPR007066">
    <property type="entry name" value="RNA_pol_Rpb1_3"/>
</dbReference>
<feature type="binding site" evidence="7">
    <location>
        <position position="76"/>
    </location>
    <ligand>
        <name>Zn(2+)</name>
        <dbReference type="ChEBI" id="CHEBI:29105"/>
        <label>1</label>
    </ligand>
</feature>
<feature type="binding site" evidence="7">
    <location>
        <position position="951"/>
    </location>
    <ligand>
        <name>Zn(2+)</name>
        <dbReference type="ChEBI" id="CHEBI:29105"/>
        <label>2</label>
    </ligand>
</feature>
<dbReference type="InterPro" id="IPR044893">
    <property type="entry name" value="RNA_pol_Rpb1_clamp_domain"/>
</dbReference>
<dbReference type="Gene3D" id="4.10.860.120">
    <property type="entry name" value="RNA polymerase II, clamp domain"/>
    <property type="match status" value="1"/>
</dbReference>
<dbReference type="Proteomes" id="UP000231371">
    <property type="component" value="Unassembled WGS sequence"/>
</dbReference>
<feature type="coiled-coil region" evidence="9">
    <location>
        <begin position="149"/>
        <end position="195"/>
    </location>
</feature>
<dbReference type="Gene3D" id="1.10.150.390">
    <property type="match status" value="1"/>
</dbReference>
<dbReference type="InterPro" id="IPR042102">
    <property type="entry name" value="RNA_pol_Rpb1_3_sf"/>
</dbReference>
<evidence type="ECO:0000256" key="8">
    <source>
        <dbReference type="RuleBase" id="RU004279"/>
    </source>
</evidence>
<dbReference type="PANTHER" id="PTHR19376">
    <property type="entry name" value="DNA-DIRECTED RNA POLYMERASE"/>
    <property type="match status" value="1"/>
</dbReference>
<evidence type="ECO:0000256" key="6">
    <source>
        <dbReference type="ARBA" id="ARBA00048552"/>
    </source>
</evidence>
<sequence>MINKIADFKSLMIKLASPEDIKSWSYGEVTKPETINYRTLRPEKDGLFCERIFGPTKDWECYCGKYKRIRYRGIICDKCGVEVTLSRVRRERMGHINLASPVAHVWFFRGSPSRISLLLDVPPKSLEAVVYFAQYLVTDIDDSKRKEAIAALTGSYQKKEQEVKKAADEKREALKKEAQKDKETLKDKIKNKESLALAEKEHDLSVKQKEIWLEGKINIEFEKLKEELSLMQDKVKSIKKLSTLSEEDYFRLKENGAAGFFKVGMGTESLLEIIKKLDLKKMAAFLKEESQKSSGQKYIKIVKRLRIIEGMLRSKQDPSWMILTVLPVIPPDLRPMVQLTGGRFASSDLNDLYRRVINRNNRLKHLIELGAPEIILRNEKRMLQEAVDSLVDSNKSIRERRVKKTQVLRSLSDMLRGKQGRFRQNLLGKRVDYSGRSVIVVGPELSLRQCGLPKEMALEMFKPFVLREMIVRGVAPNVKSAKNILERRPAEVFDILEEITKNHPVLLNRAPTLHKLGIQAFFPILIEGNAIRIHPCICQGFNADFDGDQMAVHVPLSQKAQEEAISLMTPDNNMLRPSDGTPINTPDRKEMALGIYYLTSLDPGLKLKNKVYLPTDAVCAFQTENLKLREPIKAKIETGEIIETSVGRLLFNEALPKVLRFVNTGVKQSTIKDLFSRAMKICSHEEVLALVDSLKDLGFYAGTVSGVSLSIKDCVITPEKGSIIKAADGKVSEIGETYKQGLITIDEEKRLIRDIWINTTEELADKTWEIIDEANPIKLIIDAKVGRVSRDTIKQISAMRGLVVDPTGKIVDMPTKSNFREGLSVFEFVTTSRGSRKGLTDSALKTSDAGYLTRKLVDVSHEAIIRADDCGTDEGIEISKKGVRGKLFNLRILGRVLAKPVTDPKTKKVLFKRDEVLDELKTKTLEESGVETVIVRSPLTCQTRFGICAQCYGWDFSNKKMVEVGVPVGVIAAQSIGEPGTQLTLRTKHAAGVVGLDVTQGLPRVTELFEVRMPKIVSPLAEISGKVEIIAEENGNKIGISENKKNGEKREYLVPLTSTLLVSDGEEVLAGTQLSSGALDVREVLAVRGLREAQRYLIDEIQAVYESQGIPINDRHFETVVRMMSETVRVKNTGDTSFLPGELLTRLKMEEENGRIKGKQAVAEQILLGITRAALHTESWLSAASFQETSNILADAAILGKEDHLLGLKENVIIGRLIPTSPERARMES</sequence>
<dbReference type="GO" id="GO:0000287">
    <property type="term" value="F:magnesium ion binding"/>
    <property type="evidence" value="ECO:0007669"/>
    <property type="project" value="UniProtKB-UniRule"/>
</dbReference>
<comment type="similarity">
    <text evidence="7 8">Belongs to the RNA polymerase beta' chain family.</text>
</comment>
<feature type="binding site" evidence="7">
    <location>
        <position position="948"/>
    </location>
    <ligand>
        <name>Zn(2+)</name>
        <dbReference type="ChEBI" id="CHEBI:29105"/>
        <label>2</label>
    </ligand>
</feature>
<evidence type="ECO:0000313" key="12">
    <source>
        <dbReference type="Proteomes" id="UP000231371"/>
    </source>
</evidence>
<keyword evidence="9" id="KW-0175">Coiled coil</keyword>
<proteinExistence type="inferred from homology"/>
<keyword evidence="5 7" id="KW-0804">Transcription</keyword>
<dbReference type="Gene3D" id="1.10.40.90">
    <property type="match status" value="1"/>
</dbReference>
<dbReference type="InterPro" id="IPR007080">
    <property type="entry name" value="RNA_pol_Rpb1_1"/>
</dbReference>
<dbReference type="PANTHER" id="PTHR19376:SF54">
    <property type="entry name" value="DNA-DIRECTED RNA POLYMERASE SUBUNIT BETA"/>
    <property type="match status" value="1"/>
</dbReference>
<gene>
    <name evidence="7 11" type="primary">rpoC</name>
    <name evidence="11" type="ORF">COV89_00655</name>
</gene>
<dbReference type="InterPro" id="IPR038120">
    <property type="entry name" value="Rpb1_funnel_sf"/>
</dbReference>
<dbReference type="InterPro" id="IPR007081">
    <property type="entry name" value="RNA_pol_Rpb1_5"/>
</dbReference>
<dbReference type="CDD" id="cd01609">
    <property type="entry name" value="RNAP_beta'_N"/>
    <property type="match status" value="1"/>
</dbReference>
<organism evidence="11 12">
    <name type="scientific">Candidatus Shapirobacteria bacterium CG11_big_fil_rev_8_21_14_0_20_40_12</name>
    <dbReference type="NCBI Taxonomy" id="1974889"/>
    <lineage>
        <taxon>Bacteria</taxon>
        <taxon>Candidatus Shapironibacteriota</taxon>
    </lineage>
</organism>
<keyword evidence="3 7" id="KW-0548">Nucleotidyltransferase</keyword>
<reference evidence="11 12" key="1">
    <citation type="submission" date="2017-09" db="EMBL/GenBank/DDBJ databases">
        <title>Depth-based differentiation of microbial function through sediment-hosted aquifers and enrichment of novel symbionts in the deep terrestrial subsurface.</title>
        <authorList>
            <person name="Probst A.J."/>
            <person name="Ladd B."/>
            <person name="Jarett J.K."/>
            <person name="Geller-Mcgrath D.E."/>
            <person name="Sieber C.M."/>
            <person name="Emerson J.B."/>
            <person name="Anantharaman K."/>
            <person name="Thomas B.C."/>
            <person name="Malmstrom R."/>
            <person name="Stieglmeier M."/>
            <person name="Klingl A."/>
            <person name="Woyke T."/>
            <person name="Ryan C.M."/>
            <person name="Banfield J.F."/>
        </authorList>
    </citation>
    <scope>NUCLEOTIDE SEQUENCE [LARGE SCALE GENOMIC DNA]</scope>
    <source>
        <strain evidence="11">CG11_big_fil_rev_8_21_14_0_20_40_12</strain>
    </source>
</reference>
<dbReference type="EMBL" id="PCVI01000011">
    <property type="protein sequence ID" value="PIQ70406.1"/>
    <property type="molecule type" value="Genomic_DNA"/>
</dbReference>
<comment type="cofactor">
    <cofactor evidence="7">
        <name>Mg(2+)</name>
        <dbReference type="ChEBI" id="CHEBI:18420"/>
    </cofactor>
    <text evidence="7">Binds 1 Mg(2+) ion per subunit.</text>
</comment>
<evidence type="ECO:0000256" key="5">
    <source>
        <dbReference type="ARBA" id="ARBA00023163"/>
    </source>
</evidence>
<feature type="binding site" evidence="7">
    <location>
        <position position="548"/>
    </location>
    <ligand>
        <name>Mg(2+)</name>
        <dbReference type="ChEBI" id="CHEBI:18420"/>
    </ligand>
</feature>
<comment type="catalytic activity">
    <reaction evidence="6 7 8">
        <text>RNA(n) + a ribonucleoside 5'-triphosphate = RNA(n+1) + diphosphate</text>
        <dbReference type="Rhea" id="RHEA:21248"/>
        <dbReference type="Rhea" id="RHEA-COMP:14527"/>
        <dbReference type="Rhea" id="RHEA-COMP:17342"/>
        <dbReference type="ChEBI" id="CHEBI:33019"/>
        <dbReference type="ChEBI" id="CHEBI:61557"/>
        <dbReference type="ChEBI" id="CHEBI:140395"/>
        <dbReference type="EC" id="2.7.7.6"/>
    </reaction>
</comment>
<dbReference type="Pfam" id="PF00623">
    <property type="entry name" value="RNA_pol_Rpb1_2"/>
    <property type="match status" value="2"/>
</dbReference>
<feature type="binding site" evidence="7">
    <location>
        <position position="941"/>
    </location>
    <ligand>
        <name>Zn(2+)</name>
        <dbReference type="ChEBI" id="CHEBI:29105"/>
        <label>2</label>
    </ligand>
</feature>
<comment type="function">
    <text evidence="7 8">DNA-dependent RNA polymerase catalyzes the transcription of DNA into RNA using the four ribonucleoside triphosphates as substrates.</text>
</comment>
<feature type="binding site" evidence="7">
    <location>
        <position position="63"/>
    </location>
    <ligand>
        <name>Zn(2+)</name>
        <dbReference type="ChEBI" id="CHEBI:29105"/>
        <label>1</label>
    </ligand>
</feature>
<evidence type="ECO:0000259" key="10">
    <source>
        <dbReference type="SMART" id="SM00663"/>
    </source>
</evidence>
<feature type="domain" description="RNA polymerase N-terminal" evidence="10">
    <location>
        <begin position="319"/>
        <end position="599"/>
    </location>
</feature>
<evidence type="ECO:0000313" key="11">
    <source>
        <dbReference type="EMBL" id="PIQ70406.1"/>
    </source>
</evidence>
<dbReference type="CDD" id="cd02655">
    <property type="entry name" value="RNAP_beta'_C"/>
    <property type="match status" value="1"/>
</dbReference>
<comment type="cofactor">
    <cofactor evidence="7">
        <name>Zn(2+)</name>
        <dbReference type="ChEBI" id="CHEBI:29105"/>
    </cofactor>
    <text evidence="7">Binds 2 Zn(2+) ions per subunit.</text>
</comment>
<dbReference type="Gene3D" id="1.10.274.100">
    <property type="entry name" value="RNA polymerase Rpb1, domain 3"/>
    <property type="match status" value="1"/>
</dbReference>
<comment type="subunit">
    <text evidence="7">The RNAP catalytic core consists of 2 alpha, 1 beta, 1 beta' and 1 omega subunit. When a sigma factor is associated with the core the holoenzyme is formed, which can initiate transcription.</text>
</comment>
<dbReference type="Gene3D" id="2.40.50.100">
    <property type="match status" value="1"/>
</dbReference>
<dbReference type="HAMAP" id="MF_01322">
    <property type="entry name" value="RNApol_bact_RpoC"/>
    <property type="match status" value="1"/>
</dbReference>
<keyword evidence="4 7" id="KW-0479">Metal-binding</keyword>
<feature type="binding site" evidence="7">
    <location>
        <position position="870"/>
    </location>
    <ligand>
        <name>Zn(2+)</name>
        <dbReference type="ChEBI" id="CHEBI:29105"/>
        <label>2</label>
    </ligand>
</feature>
<dbReference type="SUPFAM" id="SSF64484">
    <property type="entry name" value="beta and beta-prime subunits of DNA dependent RNA-polymerase"/>
    <property type="match status" value="1"/>
</dbReference>
<dbReference type="GO" id="GO:0003899">
    <property type="term" value="F:DNA-directed RNA polymerase activity"/>
    <property type="evidence" value="ECO:0007669"/>
    <property type="project" value="UniProtKB-UniRule"/>
</dbReference>
<keyword evidence="1 7" id="KW-0240">DNA-directed RNA polymerase</keyword>
<dbReference type="Gene3D" id="2.40.40.20">
    <property type="match status" value="1"/>
</dbReference>
<dbReference type="NCBIfam" id="TIGR02386">
    <property type="entry name" value="rpoC_TIGR"/>
    <property type="match status" value="1"/>
</dbReference>
<name>A0A2H0KGP2_9BACT</name>
<keyword evidence="7" id="KW-0460">Magnesium</keyword>
<feature type="binding site" evidence="7">
    <location>
        <position position="546"/>
    </location>
    <ligand>
        <name>Mg(2+)</name>
        <dbReference type="ChEBI" id="CHEBI:18420"/>
    </ligand>
</feature>
<dbReference type="Pfam" id="PF04997">
    <property type="entry name" value="RNA_pol_Rpb1_1"/>
    <property type="match status" value="1"/>
</dbReference>
<evidence type="ECO:0000256" key="3">
    <source>
        <dbReference type="ARBA" id="ARBA00022695"/>
    </source>
</evidence>
<dbReference type="GO" id="GO:0008270">
    <property type="term" value="F:zinc ion binding"/>
    <property type="evidence" value="ECO:0007669"/>
    <property type="project" value="UniProtKB-UniRule"/>
</dbReference>
<dbReference type="InterPro" id="IPR006592">
    <property type="entry name" value="RNA_pol_N"/>
</dbReference>
<dbReference type="GO" id="GO:0000428">
    <property type="term" value="C:DNA-directed RNA polymerase complex"/>
    <property type="evidence" value="ECO:0007669"/>
    <property type="project" value="UniProtKB-KW"/>
</dbReference>
<dbReference type="InterPro" id="IPR012754">
    <property type="entry name" value="DNA-dir_RpoC_beta_prime_bact"/>
</dbReference>
<keyword evidence="7" id="KW-0862">Zinc</keyword>
<evidence type="ECO:0000256" key="1">
    <source>
        <dbReference type="ARBA" id="ARBA00022478"/>
    </source>
</evidence>
<dbReference type="Gene3D" id="1.10.1790.20">
    <property type="match status" value="1"/>
</dbReference>
<dbReference type="GO" id="GO:0003677">
    <property type="term" value="F:DNA binding"/>
    <property type="evidence" value="ECO:0007669"/>
    <property type="project" value="UniProtKB-UniRule"/>
</dbReference>
<dbReference type="InterPro" id="IPR045867">
    <property type="entry name" value="DNA-dir_RpoC_beta_prime"/>
</dbReference>
<dbReference type="Pfam" id="PF04983">
    <property type="entry name" value="RNA_pol_Rpb1_3"/>
    <property type="match status" value="1"/>
</dbReference>
<dbReference type="Gene3D" id="1.10.132.30">
    <property type="match status" value="1"/>
</dbReference>
<evidence type="ECO:0000256" key="9">
    <source>
        <dbReference type="SAM" id="Coils"/>
    </source>
</evidence>
<evidence type="ECO:0000256" key="7">
    <source>
        <dbReference type="HAMAP-Rule" id="MF_01322"/>
    </source>
</evidence>
<feature type="binding site" evidence="7">
    <location>
        <position position="61"/>
    </location>
    <ligand>
        <name>Zn(2+)</name>
        <dbReference type="ChEBI" id="CHEBI:29105"/>
        <label>1</label>
    </ligand>
</feature>
<protein>
    <recommendedName>
        <fullName evidence="7">DNA-directed RNA polymerase subunit beta'</fullName>
        <shortName evidence="7">RNAP subunit beta'</shortName>
        <ecNumber evidence="7">2.7.7.6</ecNumber>
    </recommendedName>
    <alternativeName>
        <fullName evidence="7">RNA polymerase subunit beta'</fullName>
    </alternativeName>
    <alternativeName>
        <fullName evidence="7">Transcriptase subunit beta'</fullName>
    </alternativeName>
</protein>